<proteinExistence type="predicted"/>
<evidence type="ECO:0000313" key="1">
    <source>
        <dbReference type="EMBL" id="WBL36447.1"/>
    </source>
</evidence>
<gene>
    <name evidence="1" type="ORF">O0235_02445</name>
</gene>
<reference evidence="1 2" key="1">
    <citation type="journal article" date="2023" name="ISME J.">
        <title>Thermophilic Dehalococcoidia with unusual traits shed light on an unexpected past.</title>
        <authorList>
            <person name="Palmer M."/>
            <person name="Covington J.K."/>
            <person name="Zhou E.M."/>
            <person name="Thomas S.C."/>
            <person name="Habib N."/>
            <person name="Seymour C.O."/>
            <person name="Lai D."/>
            <person name="Johnston J."/>
            <person name="Hashimi A."/>
            <person name="Jiao J.Y."/>
            <person name="Muok A.R."/>
            <person name="Liu L."/>
            <person name="Xian W.D."/>
            <person name="Zhi X.Y."/>
            <person name="Li M.M."/>
            <person name="Silva L.P."/>
            <person name="Bowen B.P."/>
            <person name="Louie K."/>
            <person name="Briegel A."/>
            <person name="Pett-Ridge J."/>
            <person name="Weber P.K."/>
            <person name="Tocheva E.I."/>
            <person name="Woyke T."/>
            <person name="Northen T.R."/>
            <person name="Mayali X."/>
            <person name="Li W.J."/>
            <person name="Hedlund B.P."/>
        </authorList>
    </citation>
    <scope>NUCLEOTIDE SEQUENCE [LARGE SCALE GENOMIC DNA]</scope>
    <source>
        <strain evidence="1 2">YIM 72310</strain>
    </source>
</reference>
<name>A0ABY7M8G8_9CHLR</name>
<sequence length="62" mass="6759">MEEARGTPARELHLVPAREGWLLVAAGTERPVGVYRELGAAIDAATAGARAVRLVVHERRVW</sequence>
<dbReference type="RefSeq" id="WP_270056971.1">
    <property type="nucleotide sequence ID" value="NZ_CP115149.1"/>
</dbReference>
<dbReference type="EMBL" id="CP115149">
    <property type="protein sequence ID" value="WBL36447.1"/>
    <property type="molecule type" value="Genomic_DNA"/>
</dbReference>
<protein>
    <recommendedName>
        <fullName evidence="3">DUF2188 domain-containing protein</fullName>
    </recommendedName>
</protein>
<evidence type="ECO:0000313" key="2">
    <source>
        <dbReference type="Proteomes" id="UP001212803"/>
    </source>
</evidence>
<evidence type="ECO:0008006" key="3">
    <source>
        <dbReference type="Google" id="ProtNLM"/>
    </source>
</evidence>
<organism evidence="1 2">
    <name type="scientific">Tepidiforma flava</name>
    <dbReference type="NCBI Taxonomy" id="3004094"/>
    <lineage>
        <taxon>Bacteria</taxon>
        <taxon>Bacillati</taxon>
        <taxon>Chloroflexota</taxon>
        <taxon>Tepidiformia</taxon>
        <taxon>Tepidiformales</taxon>
        <taxon>Tepidiformaceae</taxon>
        <taxon>Tepidiforma</taxon>
    </lineage>
</organism>
<accession>A0ABY7M8G8</accession>
<keyword evidence="2" id="KW-1185">Reference proteome</keyword>
<dbReference type="Proteomes" id="UP001212803">
    <property type="component" value="Chromosome"/>
</dbReference>